<evidence type="ECO:0000259" key="1">
    <source>
        <dbReference type="Pfam" id="PF18810"/>
    </source>
</evidence>
<evidence type="ECO:0000313" key="3">
    <source>
        <dbReference type="Proteomes" id="UP001162907"/>
    </source>
</evidence>
<evidence type="ECO:0000313" key="2">
    <source>
        <dbReference type="EMBL" id="UFQ03032.1"/>
    </source>
</evidence>
<dbReference type="Proteomes" id="UP001162907">
    <property type="component" value="Chromosome"/>
</dbReference>
<dbReference type="InterPro" id="IPR041110">
    <property type="entry name" value="PBECR2"/>
</dbReference>
<sequence length="191" mass="21718">MLVNAAPLIKESSGQQTWIDLALPDLRTLARELRSAAIDEVKRADDAQGALRILLAHFGFIDEALLAVTFLTPIGNVAVMRDKLAHIVEKRADSRERYVRHAIDTLTGPFEIWRVLYDNGGYRMAFINAYEAKNDMLVVVDVRHGHVLWNFMHAPARAMNKHRQGEPLYKRYVLQDKQKGEPVGSPRIFES</sequence>
<protein>
    <recommendedName>
        <fullName evidence="1">Phage-Barnase-EndoU-ColicinE5/D-RelE like nuclease 2 domain-containing protein</fullName>
    </recommendedName>
</protein>
<keyword evidence="3" id="KW-1185">Reference proteome</keyword>
<dbReference type="Pfam" id="PF18810">
    <property type="entry name" value="PBECR2"/>
    <property type="match status" value="1"/>
</dbReference>
<reference evidence="2 3" key="1">
    <citation type="journal article" date="2022" name="Int. J. Syst. Evol. Microbiol.">
        <title>Pseudomonas fitomaticsae sp. nov., isolated at Marimurtra Botanical Garden in Blanes, Catalonia, Spain.</title>
        <authorList>
            <person name="Atanasov K.E."/>
            <person name="Galbis D.M."/>
            <person name="Cornado D."/>
            <person name="Serpico A."/>
            <person name="Sanchez G."/>
            <person name="Bosch M."/>
            <person name="Ferrer A."/>
            <person name="Altabella T."/>
        </authorList>
    </citation>
    <scope>NUCLEOTIDE SEQUENCE [LARGE SCALE GENOMIC DNA]</scope>
    <source>
        <strain evidence="2 3">FIT81</strain>
    </source>
</reference>
<organism evidence="2 3">
    <name type="scientific">Pseudomonas fitomaticsae</name>
    <dbReference type="NCBI Taxonomy" id="2837969"/>
    <lineage>
        <taxon>Bacteria</taxon>
        <taxon>Pseudomonadati</taxon>
        <taxon>Pseudomonadota</taxon>
        <taxon>Gammaproteobacteria</taxon>
        <taxon>Pseudomonadales</taxon>
        <taxon>Pseudomonadaceae</taxon>
        <taxon>Pseudomonas</taxon>
    </lineage>
</organism>
<name>A0ABY3QA00_9PSED</name>
<accession>A0ABY3QA00</accession>
<feature type="domain" description="Phage-Barnase-EndoU-ColicinE5/D-RelE like nuclease 2" evidence="1">
    <location>
        <begin position="55"/>
        <end position="170"/>
    </location>
</feature>
<proteinExistence type="predicted"/>
<dbReference type="EMBL" id="CP075567">
    <property type="protein sequence ID" value="UFQ03032.1"/>
    <property type="molecule type" value="Genomic_DNA"/>
</dbReference>
<gene>
    <name evidence="2" type="ORF">KJY40_27650</name>
</gene>